<dbReference type="InterPro" id="IPR016024">
    <property type="entry name" value="ARM-type_fold"/>
</dbReference>
<evidence type="ECO:0000313" key="2">
    <source>
        <dbReference type="RefSeq" id="XP_022829906.1"/>
    </source>
</evidence>
<gene>
    <name evidence="2" type="primary">LOC111358820</name>
</gene>
<dbReference type="KEGG" id="sliu:111358820"/>
<dbReference type="InterPro" id="IPR042856">
    <property type="entry name" value="RSP14"/>
</dbReference>
<dbReference type="OrthoDB" id="409644at2759"/>
<keyword evidence="1" id="KW-1185">Reference proteome</keyword>
<name>A0A9J7EFR6_SPOLT</name>
<dbReference type="SUPFAM" id="SSF48371">
    <property type="entry name" value="ARM repeat"/>
    <property type="match status" value="1"/>
</dbReference>
<proteinExistence type="predicted"/>
<dbReference type="InterPro" id="IPR011989">
    <property type="entry name" value="ARM-like"/>
</dbReference>
<evidence type="ECO:0000313" key="1">
    <source>
        <dbReference type="Proteomes" id="UP000301870"/>
    </source>
</evidence>
<dbReference type="PANTHER" id="PTHR15599:SF1">
    <property type="entry name" value="RADIAL SPOKE HEAD 14 HOMOLOG"/>
    <property type="match status" value="1"/>
</dbReference>
<protein>
    <submittedName>
        <fullName evidence="2">Uncharacterized protein LOC111358820</fullName>
    </submittedName>
</protein>
<accession>A0A9J7EFR6</accession>
<dbReference type="AlphaFoldDB" id="A0A9J7EFR6"/>
<organism evidence="1 2">
    <name type="scientific">Spodoptera litura</name>
    <name type="common">Asian cotton leafworm</name>
    <dbReference type="NCBI Taxonomy" id="69820"/>
    <lineage>
        <taxon>Eukaryota</taxon>
        <taxon>Metazoa</taxon>
        <taxon>Ecdysozoa</taxon>
        <taxon>Arthropoda</taxon>
        <taxon>Hexapoda</taxon>
        <taxon>Insecta</taxon>
        <taxon>Pterygota</taxon>
        <taxon>Neoptera</taxon>
        <taxon>Endopterygota</taxon>
        <taxon>Lepidoptera</taxon>
        <taxon>Glossata</taxon>
        <taxon>Ditrysia</taxon>
        <taxon>Noctuoidea</taxon>
        <taxon>Noctuidae</taxon>
        <taxon>Amphipyrinae</taxon>
        <taxon>Spodoptera</taxon>
    </lineage>
</organism>
<reference evidence="2" key="1">
    <citation type="submission" date="2025-08" db="UniProtKB">
        <authorList>
            <consortium name="RefSeq"/>
        </authorList>
    </citation>
    <scope>IDENTIFICATION</scope>
    <source>
        <strain evidence="2">Ishihara</strain>
        <tissue evidence="2">Whole body</tissue>
    </source>
</reference>
<dbReference type="Gene3D" id="1.25.10.10">
    <property type="entry name" value="Leucine-rich Repeat Variant"/>
    <property type="match status" value="1"/>
</dbReference>
<dbReference type="Proteomes" id="UP000301870">
    <property type="component" value="Chromosome 2"/>
</dbReference>
<dbReference type="RefSeq" id="XP_022829906.1">
    <property type="nucleotide sequence ID" value="XM_022974138.1"/>
</dbReference>
<dbReference type="PANTHER" id="PTHR15599">
    <property type="entry name" value="RTDR1"/>
    <property type="match status" value="1"/>
</dbReference>
<sequence length="442" mass="50913">MFSANKNSYLQLQTSVNPTLVNKAVRRAMRKTQFDPHDETPTAQRMTSMQPSLFGPCTDITRATLGFERLGLRHINRDINSEDNFIKLRAIHSLLDHVQISENAMFLVNLNATNKLIDLLPDQDPIVREKVCLILTILGNYYQARARIMAKPIVINHLMFLFMRDRKEIRYAAARCLKTLARSEAETIIKNEKVVENLIKMIKHDHEGIVLIHLETLTHLAEWNPEKPLKANAFKVMLKLILYQEDRITEAAINCLVHLCKHVVGQKLADKYDLTRFLIPYVDSDNVNIIISTLGLMAYTTVTTRAKWRAKEFIYTLSRRLVYLCIVHDIPALQLRAMQVLINMCDSPDVRGFMKGNLVKYIEEGIKIRTPEQWDGSTEPRKYGLDVSHNYRTRYIDGTETVKNDKGDYVDSVTVPNYLQRVRDTKEHLLKAMDLKPYGSSG</sequence>
<dbReference type="GeneID" id="111358820"/>